<evidence type="ECO:0000313" key="1">
    <source>
        <dbReference type="EMBL" id="MCV3215113.1"/>
    </source>
</evidence>
<dbReference type="Proteomes" id="UP001526143">
    <property type="component" value="Unassembled WGS sequence"/>
</dbReference>
<dbReference type="EMBL" id="JAOWRF010000240">
    <property type="protein sequence ID" value="MCV3215113.1"/>
    <property type="molecule type" value="Genomic_DNA"/>
</dbReference>
<proteinExistence type="predicted"/>
<organism evidence="1 2">
    <name type="scientific">Plectonema radiosum NIES-515</name>
    <dbReference type="NCBI Taxonomy" id="2986073"/>
    <lineage>
        <taxon>Bacteria</taxon>
        <taxon>Bacillati</taxon>
        <taxon>Cyanobacteriota</taxon>
        <taxon>Cyanophyceae</taxon>
        <taxon>Oscillatoriophycideae</taxon>
        <taxon>Oscillatoriales</taxon>
        <taxon>Microcoleaceae</taxon>
        <taxon>Plectonema</taxon>
    </lineage>
</organism>
<keyword evidence="2" id="KW-1185">Reference proteome</keyword>
<dbReference type="RefSeq" id="WP_263746701.1">
    <property type="nucleotide sequence ID" value="NZ_JAOWRF010000240.1"/>
</dbReference>
<sequence>MADNRYQIKFTDDGEDRSINFSKIEAEYYFPDQVNLLENSFSSVRDFQDAHGFVSIEKIKEDEEIGR</sequence>
<gene>
    <name evidence="1" type="ORF">OGM63_16600</name>
</gene>
<reference evidence="1 2" key="1">
    <citation type="submission" date="2022-10" db="EMBL/GenBank/DDBJ databases">
        <title>Identification of biosynthetic pathway for the production of the potent trypsin inhibitor radiosumin.</title>
        <authorList>
            <person name="Fewer D.P."/>
            <person name="Delbaje E."/>
            <person name="Ouyang X."/>
            <person name="Agostino P.D."/>
            <person name="Wahlsten M."/>
            <person name="Jokela J."/>
            <person name="Permi P."/>
            <person name="Haapaniemi E."/>
            <person name="Koistinen H."/>
        </authorList>
    </citation>
    <scope>NUCLEOTIDE SEQUENCE [LARGE SCALE GENOMIC DNA]</scope>
    <source>
        <strain evidence="1 2">NIES-515</strain>
    </source>
</reference>
<accession>A0ABT3B163</accession>
<evidence type="ECO:0000313" key="2">
    <source>
        <dbReference type="Proteomes" id="UP001526143"/>
    </source>
</evidence>
<comment type="caution">
    <text evidence="1">The sequence shown here is derived from an EMBL/GenBank/DDBJ whole genome shotgun (WGS) entry which is preliminary data.</text>
</comment>
<name>A0ABT3B163_9CYAN</name>
<protein>
    <submittedName>
        <fullName evidence="1">Uncharacterized protein</fullName>
    </submittedName>
</protein>